<dbReference type="EMBL" id="JBHSAO010000001">
    <property type="protein sequence ID" value="MFC4022434.1"/>
    <property type="molecule type" value="Genomic_DNA"/>
</dbReference>
<sequence>MEQTVFHHMRKVRGITEKSIKRIPEDASEVVPKGYNNNIKWNFGHIAYVQENLVFGVVGEESGLPVEYKELFSPGTKPADWKIAPPLLPEIETILTEQQSRVEEFLTGRLEEKLITPFTNSRGLTFNTLGETFLFSFYHEAMHMETIKSIYRLAKSK</sequence>
<protein>
    <submittedName>
        <fullName evidence="2">DinB family protein</fullName>
    </submittedName>
</protein>
<evidence type="ECO:0000313" key="3">
    <source>
        <dbReference type="Proteomes" id="UP001595772"/>
    </source>
</evidence>
<dbReference type="InterPro" id="IPR034660">
    <property type="entry name" value="DinB/YfiT-like"/>
</dbReference>
<proteinExistence type="predicted"/>
<dbReference type="Gene3D" id="1.20.120.450">
    <property type="entry name" value="dinb family like domain"/>
    <property type="match status" value="1"/>
</dbReference>
<gene>
    <name evidence="2" type="ORF">ACFOUV_01220</name>
</gene>
<keyword evidence="3" id="KW-1185">Reference proteome</keyword>
<feature type="domain" description="DinB-like" evidence="1">
    <location>
        <begin position="10"/>
        <end position="147"/>
    </location>
</feature>
<comment type="caution">
    <text evidence="2">The sequence shown here is derived from an EMBL/GenBank/DDBJ whole genome shotgun (WGS) entry which is preliminary data.</text>
</comment>
<name>A0ABV8GV55_9BACI</name>
<dbReference type="InterPro" id="IPR024775">
    <property type="entry name" value="DinB-like"/>
</dbReference>
<organism evidence="2 3">
    <name type="scientific">Oceanobacillus longus</name>
    <dbReference type="NCBI Taxonomy" id="930120"/>
    <lineage>
        <taxon>Bacteria</taxon>
        <taxon>Bacillati</taxon>
        <taxon>Bacillota</taxon>
        <taxon>Bacilli</taxon>
        <taxon>Bacillales</taxon>
        <taxon>Bacillaceae</taxon>
        <taxon>Oceanobacillus</taxon>
    </lineage>
</organism>
<evidence type="ECO:0000313" key="2">
    <source>
        <dbReference type="EMBL" id="MFC4022434.1"/>
    </source>
</evidence>
<dbReference type="SUPFAM" id="SSF109854">
    <property type="entry name" value="DinB/YfiT-like putative metalloenzymes"/>
    <property type="match status" value="1"/>
</dbReference>
<dbReference type="Pfam" id="PF12867">
    <property type="entry name" value="DinB_2"/>
    <property type="match status" value="1"/>
</dbReference>
<dbReference type="Proteomes" id="UP001595772">
    <property type="component" value="Unassembled WGS sequence"/>
</dbReference>
<dbReference type="RefSeq" id="WP_379494949.1">
    <property type="nucleotide sequence ID" value="NZ_JBHSAO010000001.1"/>
</dbReference>
<accession>A0ABV8GV55</accession>
<evidence type="ECO:0000259" key="1">
    <source>
        <dbReference type="Pfam" id="PF12867"/>
    </source>
</evidence>
<reference evidence="3" key="1">
    <citation type="journal article" date="2019" name="Int. J. Syst. Evol. Microbiol.">
        <title>The Global Catalogue of Microorganisms (GCM) 10K type strain sequencing project: providing services to taxonomists for standard genome sequencing and annotation.</title>
        <authorList>
            <consortium name="The Broad Institute Genomics Platform"/>
            <consortium name="The Broad Institute Genome Sequencing Center for Infectious Disease"/>
            <person name="Wu L."/>
            <person name="Ma J."/>
        </authorList>
    </citation>
    <scope>NUCLEOTIDE SEQUENCE [LARGE SCALE GENOMIC DNA]</scope>
    <source>
        <strain evidence="3">IBRC-M 10703</strain>
    </source>
</reference>